<dbReference type="AlphaFoldDB" id="A0A1M7I304"/>
<name>A0A1M7I304_9ACTN</name>
<proteinExistence type="predicted"/>
<dbReference type="Proteomes" id="UP000184440">
    <property type="component" value="Unassembled WGS sequence"/>
</dbReference>
<accession>A0A1M7I304</accession>
<keyword evidence="2" id="KW-1185">Reference proteome</keyword>
<evidence type="ECO:0008006" key="3">
    <source>
        <dbReference type="Google" id="ProtNLM"/>
    </source>
</evidence>
<sequence length="278" mass="28259">MLLFARRGNSTMRLRGGRGWVVAMSAKAATRAALAEKIAAASTLAQKHQVTDLLPVPEPLAPLFPAGGLQRGSSLAVGGSTSLLVALLAAVSQAGSWCAVVGLPALGVVAAAEAGVSVDRLALVRDPGSDPAGVVGALLDGVDLVAVGDPGVLGLAEVRRLAARARQRGAVLVGVGAWPGADLRLSLTDAVWHGVGHGDGRLRQRRVTVVAEGRGSAARPRRVSVLLPTPDGRIAPFVTPARPEPLTRTPAVRIRQVVPTLVPVSSAAEPLRAAAEAG</sequence>
<dbReference type="STRING" id="134849.SAMN05443668_101369"/>
<organism evidence="1 2">
    <name type="scientific">Cryptosporangium aurantiacum</name>
    <dbReference type="NCBI Taxonomy" id="134849"/>
    <lineage>
        <taxon>Bacteria</taxon>
        <taxon>Bacillati</taxon>
        <taxon>Actinomycetota</taxon>
        <taxon>Actinomycetes</taxon>
        <taxon>Cryptosporangiales</taxon>
        <taxon>Cryptosporangiaceae</taxon>
        <taxon>Cryptosporangium</taxon>
    </lineage>
</organism>
<reference evidence="1 2" key="1">
    <citation type="submission" date="2016-11" db="EMBL/GenBank/DDBJ databases">
        <authorList>
            <person name="Jaros S."/>
            <person name="Januszkiewicz K."/>
            <person name="Wedrychowicz H."/>
        </authorList>
    </citation>
    <scope>NUCLEOTIDE SEQUENCE [LARGE SCALE GENOMIC DNA]</scope>
    <source>
        <strain evidence="1 2">DSM 46144</strain>
    </source>
</reference>
<gene>
    <name evidence="1" type="ORF">SAMN05443668_101369</name>
</gene>
<dbReference type="EMBL" id="FRCS01000001">
    <property type="protein sequence ID" value="SHM35009.1"/>
    <property type="molecule type" value="Genomic_DNA"/>
</dbReference>
<evidence type="ECO:0000313" key="1">
    <source>
        <dbReference type="EMBL" id="SHM35009.1"/>
    </source>
</evidence>
<protein>
    <recommendedName>
        <fullName evidence="3">Recombinase A</fullName>
    </recommendedName>
</protein>
<evidence type="ECO:0000313" key="2">
    <source>
        <dbReference type="Proteomes" id="UP000184440"/>
    </source>
</evidence>